<evidence type="ECO:0000259" key="1">
    <source>
        <dbReference type="Pfam" id="PF00534"/>
    </source>
</evidence>
<dbReference type="EC" id="2.4.-.-" evidence="2"/>
<proteinExistence type="predicted"/>
<dbReference type="SUPFAM" id="SSF53756">
    <property type="entry name" value="UDP-Glycosyltransferase/glycogen phosphorylase"/>
    <property type="match status" value="1"/>
</dbReference>
<reference evidence="3" key="1">
    <citation type="submission" date="2023-07" db="EMBL/GenBank/DDBJ databases">
        <authorList>
            <person name="Yue Y."/>
        </authorList>
    </citation>
    <scope>NUCLEOTIDE SEQUENCE [LARGE SCALE GENOMIC DNA]</scope>
    <source>
        <strain evidence="3">D23</strain>
    </source>
</reference>
<dbReference type="Gene3D" id="3.40.50.2000">
    <property type="entry name" value="Glycogen Phosphorylase B"/>
    <property type="match status" value="2"/>
</dbReference>
<gene>
    <name evidence="2" type="ORF">LBU54_05240</name>
</gene>
<protein>
    <submittedName>
        <fullName evidence="2">Glycosyltransferase</fullName>
        <ecNumber evidence="2">2.4.-.-</ecNumber>
    </submittedName>
</protein>
<accession>A0ABS7XRD8</accession>
<name>A0ABS7XRD8_9FLAO</name>
<comment type="caution">
    <text evidence="2">The sequence shown here is derived from an EMBL/GenBank/DDBJ whole genome shotgun (WGS) entry which is preliminary data.</text>
</comment>
<keyword evidence="3" id="KW-1185">Reference proteome</keyword>
<evidence type="ECO:0000313" key="2">
    <source>
        <dbReference type="EMBL" id="MCA0131979.1"/>
    </source>
</evidence>
<evidence type="ECO:0000313" key="3">
    <source>
        <dbReference type="Proteomes" id="UP001198901"/>
    </source>
</evidence>
<dbReference type="Pfam" id="PF00534">
    <property type="entry name" value="Glycos_transf_1"/>
    <property type="match status" value="1"/>
</dbReference>
<dbReference type="EMBL" id="JAIUJR010000002">
    <property type="protein sequence ID" value="MCA0131979.1"/>
    <property type="molecule type" value="Genomic_DNA"/>
</dbReference>
<dbReference type="RefSeq" id="WP_224526810.1">
    <property type="nucleotide sequence ID" value="NZ_JAIUJR010000002.1"/>
</dbReference>
<feature type="domain" description="Glycosyl transferase family 1" evidence="1">
    <location>
        <begin position="215"/>
        <end position="388"/>
    </location>
</feature>
<keyword evidence="2" id="KW-0808">Transferase</keyword>
<dbReference type="PANTHER" id="PTHR12526">
    <property type="entry name" value="GLYCOSYLTRANSFERASE"/>
    <property type="match status" value="1"/>
</dbReference>
<organism evidence="2 3">
    <name type="scientific">Winogradskyella alexanderae</name>
    <dbReference type="NCBI Taxonomy" id="2877123"/>
    <lineage>
        <taxon>Bacteria</taxon>
        <taxon>Pseudomonadati</taxon>
        <taxon>Bacteroidota</taxon>
        <taxon>Flavobacteriia</taxon>
        <taxon>Flavobacteriales</taxon>
        <taxon>Flavobacteriaceae</taxon>
        <taxon>Winogradskyella</taxon>
    </lineage>
</organism>
<sequence>MRKKIVHVINDFPSKSETFIVNHIVETIKRGYDPILLVNNLKPLNFASQEKLFEDYNLYERAISFNSKLPSSKILKVIKAFAILIKNIGYASVLFRTLNKKYGKKSRSLKMWFQAASFLNYKDANCFHAHFGICGKLVAEMIEVGAIKTNLITTFYGIDTFSTEENRESLAKAYSNLFHFSNRIITSSNYLANNLRLLNAPSEKLVVNPVGVDVNKFKFQHRKIHDELNLVTVGRLIKLKGQHLGIRAVKILVDRGYKINYTIVGTGDTYNNLKNLIKHLELEDFITLKQSKSQNEVIDILNRSHLFLMTSTTDYFGRAEGQGLVTAEAQATGIPAVGFNFGGVPETILHGKTGFIVSKANEVNLANSIEKFIKAPALICQMGEKARELVERNFNSEIQSKRIIDLYNAN</sequence>
<dbReference type="GO" id="GO:0016757">
    <property type="term" value="F:glycosyltransferase activity"/>
    <property type="evidence" value="ECO:0007669"/>
    <property type="project" value="UniProtKB-KW"/>
</dbReference>
<dbReference type="InterPro" id="IPR001296">
    <property type="entry name" value="Glyco_trans_1"/>
</dbReference>
<dbReference type="Proteomes" id="UP001198901">
    <property type="component" value="Unassembled WGS sequence"/>
</dbReference>
<keyword evidence="2" id="KW-0328">Glycosyltransferase</keyword>